<keyword evidence="6" id="KW-1185">Reference proteome</keyword>
<dbReference type="AlphaFoldDB" id="A0A5N3XEC6"/>
<dbReference type="InterPro" id="IPR045240">
    <property type="entry name" value="Ribosomal_uL4_euk/arch"/>
</dbReference>
<gene>
    <name evidence="5" type="ORF">FD755_016260</name>
</gene>
<feature type="region of interest" description="Disordered" evidence="4">
    <location>
        <begin position="1"/>
        <end position="22"/>
    </location>
</feature>
<proteinExistence type="inferred from homology"/>
<evidence type="ECO:0000256" key="4">
    <source>
        <dbReference type="SAM" id="MobiDB-lite"/>
    </source>
</evidence>
<dbReference type="GO" id="GO:0006412">
    <property type="term" value="P:translation"/>
    <property type="evidence" value="ECO:0007669"/>
    <property type="project" value="InterPro"/>
</dbReference>
<dbReference type="GO" id="GO:0003735">
    <property type="term" value="F:structural constituent of ribosome"/>
    <property type="evidence" value="ECO:0007669"/>
    <property type="project" value="InterPro"/>
</dbReference>
<protein>
    <recommendedName>
        <fullName evidence="7">60S ribosomal protein L4 C-terminal domain-containing protein</fullName>
    </recommendedName>
</protein>
<organism evidence="5 6">
    <name type="scientific">Muntiacus reevesi</name>
    <name type="common">Reeves' muntjac</name>
    <name type="synonym">Cervus reevesi</name>
    <dbReference type="NCBI Taxonomy" id="9886"/>
    <lineage>
        <taxon>Eukaryota</taxon>
        <taxon>Metazoa</taxon>
        <taxon>Chordata</taxon>
        <taxon>Craniata</taxon>
        <taxon>Vertebrata</taxon>
        <taxon>Euteleostomi</taxon>
        <taxon>Mammalia</taxon>
        <taxon>Eutheria</taxon>
        <taxon>Laurasiatheria</taxon>
        <taxon>Artiodactyla</taxon>
        <taxon>Ruminantia</taxon>
        <taxon>Pecora</taxon>
        <taxon>Cervidae</taxon>
        <taxon>Muntiacinae</taxon>
        <taxon>Muntiacus</taxon>
    </lineage>
</organism>
<dbReference type="InterPro" id="IPR023574">
    <property type="entry name" value="Ribosomal_uL4_dom_sf"/>
</dbReference>
<dbReference type="Proteomes" id="UP000326062">
    <property type="component" value="Chromosome X"/>
</dbReference>
<reference evidence="5 6" key="1">
    <citation type="submission" date="2019-06" db="EMBL/GenBank/DDBJ databases">
        <title>Discovery of a novel chromosome fission-fusion reversal in muntjac.</title>
        <authorList>
            <person name="Mudd A.B."/>
            <person name="Bredeson J.V."/>
            <person name="Baum R."/>
            <person name="Hockemeyer D."/>
            <person name="Rokhsar D.S."/>
        </authorList>
    </citation>
    <scope>NUCLEOTIDE SEQUENCE [LARGE SCALE GENOMIC DNA]</scope>
    <source>
        <strain evidence="5">UCam_UCB_Mr</strain>
        <tissue evidence="5">Fibroblast cell line</tissue>
    </source>
</reference>
<evidence type="ECO:0000256" key="2">
    <source>
        <dbReference type="ARBA" id="ARBA00022980"/>
    </source>
</evidence>
<dbReference type="GO" id="GO:0005840">
    <property type="term" value="C:ribosome"/>
    <property type="evidence" value="ECO:0007669"/>
    <property type="project" value="UniProtKB-KW"/>
</dbReference>
<keyword evidence="2" id="KW-0689">Ribosomal protein</keyword>
<evidence type="ECO:0000256" key="3">
    <source>
        <dbReference type="ARBA" id="ARBA00023274"/>
    </source>
</evidence>
<evidence type="ECO:0008006" key="7">
    <source>
        <dbReference type="Google" id="ProtNLM"/>
    </source>
</evidence>
<comment type="caution">
    <text evidence="5">The sequence shown here is derived from an EMBL/GenBank/DDBJ whole genome shotgun (WGS) entry which is preliminary data.</text>
</comment>
<dbReference type="SUPFAM" id="SSF52166">
    <property type="entry name" value="Ribosomal protein L4"/>
    <property type="match status" value="1"/>
</dbReference>
<dbReference type="EMBL" id="VCEB01000011">
    <property type="protein sequence ID" value="KAB0372468.1"/>
    <property type="molecule type" value="Genomic_DNA"/>
</dbReference>
<sequence length="299" mass="33005">MAFSSPHHGGYPSTDSSVLRKGESSGKNVLLPAVFKTPIRPDIVNFVHTSLCKNNRRPYAVCELSGHQISADSWGTGRSVAQIPRVQGSETRHSGQGAFGNRYCYHLEEAPELSLVVEGYKKTMEAALCLKILKMKNRHRIQHMGPSITNNENGGIIKAFRNIPGITLLNVSKLNILKLAPGSHVGCICIWMGNAFCKSDELVTATSPMHKRLNTDLSRILKSQRSKEPSEHHPTPQAKVMHWNTILHQAKNHKIWMNGTKSVRGKKPVVGNTGKKAVGVKEVKKTLVGKKAARTKKMK</sequence>
<dbReference type="PANTHER" id="PTHR19431">
    <property type="entry name" value="60S RIBOSOMAL PROTEIN L4"/>
    <property type="match status" value="1"/>
</dbReference>
<evidence type="ECO:0000313" key="5">
    <source>
        <dbReference type="EMBL" id="KAB0372468.1"/>
    </source>
</evidence>
<comment type="similarity">
    <text evidence="1">Belongs to the universal ribosomal protein uL4 family.</text>
</comment>
<evidence type="ECO:0000256" key="1">
    <source>
        <dbReference type="ARBA" id="ARBA00010528"/>
    </source>
</evidence>
<name>A0A5N3XEC6_MUNRE</name>
<dbReference type="Gene3D" id="3.40.1370.10">
    <property type="match status" value="2"/>
</dbReference>
<keyword evidence="3" id="KW-0687">Ribonucleoprotein</keyword>
<evidence type="ECO:0000313" key="6">
    <source>
        <dbReference type="Proteomes" id="UP000326062"/>
    </source>
</evidence>
<accession>A0A5N3XEC6</accession>
<dbReference type="GO" id="GO:1990904">
    <property type="term" value="C:ribonucleoprotein complex"/>
    <property type="evidence" value="ECO:0007669"/>
    <property type="project" value="UniProtKB-KW"/>
</dbReference>